<accession>A0ABX7FCW7</accession>
<dbReference type="InterPro" id="IPR000119">
    <property type="entry name" value="Hist_DNA-bd"/>
</dbReference>
<dbReference type="GO" id="GO:0003677">
    <property type="term" value="F:DNA binding"/>
    <property type="evidence" value="ECO:0007669"/>
    <property type="project" value="UniProtKB-KW"/>
</dbReference>
<keyword evidence="2 4" id="KW-0238">DNA-binding</keyword>
<proteinExistence type="inferred from homology"/>
<dbReference type="Gene3D" id="4.10.520.10">
    <property type="entry name" value="IHF-like DNA-binding proteins"/>
    <property type="match status" value="1"/>
</dbReference>
<evidence type="ECO:0000256" key="3">
    <source>
        <dbReference type="SAM" id="MobiDB-lite"/>
    </source>
</evidence>
<evidence type="ECO:0000313" key="5">
    <source>
        <dbReference type="Proteomes" id="UP000596387"/>
    </source>
</evidence>
<gene>
    <name evidence="4" type="ORF">GQA70_08495</name>
</gene>
<evidence type="ECO:0000313" key="4">
    <source>
        <dbReference type="EMBL" id="QRF68436.1"/>
    </source>
</evidence>
<dbReference type="Proteomes" id="UP000596387">
    <property type="component" value="Chromosome"/>
</dbReference>
<feature type="region of interest" description="Disordered" evidence="3">
    <location>
        <begin position="66"/>
        <end position="87"/>
    </location>
</feature>
<keyword evidence="5" id="KW-1185">Reference proteome</keyword>
<sequence>MRKRELIAMAVQRSGMRKRDVKPAIEAALAVMGEALASGRELNLVPLGKVKVTRLKKGGRALVVHTRVRQPDDPQDSRPNPLAQAAE</sequence>
<dbReference type="EMBL" id="CP047166">
    <property type="protein sequence ID" value="QRF68436.1"/>
    <property type="molecule type" value="Genomic_DNA"/>
</dbReference>
<protein>
    <submittedName>
        <fullName evidence="4">DNA-binding protein</fullName>
    </submittedName>
</protein>
<reference evidence="4 5" key="1">
    <citation type="submission" date="2019-12" db="EMBL/GenBank/DDBJ databases">
        <title>Complete Genome Sequence of a Quorum-Sensing Bacterium,Rhodobacteraceae bacterium C31, Isolated from a marine microalgae symbiotic bacteria.</title>
        <authorList>
            <person name="Zhang Y."/>
        </authorList>
    </citation>
    <scope>NUCLEOTIDE SEQUENCE [LARGE SCALE GENOMIC DNA]</scope>
    <source>
        <strain evidence="4 5">C31</strain>
    </source>
</reference>
<comment type="similarity">
    <text evidence="1">Belongs to the bacterial histone-like protein family.</text>
</comment>
<evidence type="ECO:0000256" key="1">
    <source>
        <dbReference type="ARBA" id="ARBA00010529"/>
    </source>
</evidence>
<name>A0ABX7FCW7_9RHOB</name>
<dbReference type="SUPFAM" id="SSF47729">
    <property type="entry name" value="IHF-like DNA-binding proteins"/>
    <property type="match status" value="1"/>
</dbReference>
<dbReference type="InterPro" id="IPR010992">
    <property type="entry name" value="IHF-like_DNA-bd_dom_sf"/>
</dbReference>
<evidence type="ECO:0000256" key="2">
    <source>
        <dbReference type="ARBA" id="ARBA00023125"/>
    </source>
</evidence>
<dbReference type="Pfam" id="PF00216">
    <property type="entry name" value="Bac_DNA_binding"/>
    <property type="match status" value="1"/>
</dbReference>
<organism evidence="4 5">
    <name type="scientific">Ponticoccus alexandrii</name>
    <dbReference type="NCBI Taxonomy" id="1943633"/>
    <lineage>
        <taxon>Bacteria</taxon>
        <taxon>Pseudomonadati</taxon>
        <taxon>Pseudomonadota</taxon>
        <taxon>Alphaproteobacteria</taxon>
        <taxon>Rhodobacterales</taxon>
        <taxon>Roseobacteraceae</taxon>
        <taxon>Ponticoccus</taxon>
    </lineage>
</organism>